<dbReference type="Proteomes" id="UP001431963">
    <property type="component" value="Unassembled WGS sequence"/>
</dbReference>
<dbReference type="Gene3D" id="3.40.800.20">
    <property type="entry name" value="Histone deacetylase domain"/>
    <property type="match status" value="1"/>
</dbReference>
<evidence type="ECO:0000256" key="1">
    <source>
        <dbReference type="ARBA" id="ARBA00005101"/>
    </source>
</evidence>
<evidence type="ECO:0000256" key="2">
    <source>
        <dbReference type="ARBA" id="ARBA00005947"/>
    </source>
</evidence>
<name>A0ABU8BYE3_9RHOB</name>
<dbReference type="Pfam" id="PF00850">
    <property type="entry name" value="Hist_deacetyl"/>
    <property type="match status" value="1"/>
</dbReference>
<feature type="domain" description="Histone deacetylase" evidence="5">
    <location>
        <begin position="21"/>
        <end position="311"/>
    </location>
</feature>
<reference evidence="6" key="1">
    <citation type="submission" date="2024-02" db="EMBL/GenBank/DDBJ databases">
        <title>Genome sequences of strain Gemmobacter sp. JM10B15.</title>
        <authorList>
            <person name="Zhang M."/>
        </authorList>
    </citation>
    <scope>NUCLEOTIDE SEQUENCE</scope>
    <source>
        <strain evidence="6">JM10B15</strain>
    </source>
</reference>
<dbReference type="InterPro" id="IPR003085">
    <property type="entry name" value="AcuC"/>
</dbReference>
<protein>
    <recommendedName>
        <fullName evidence="3">Acetoin utilization protein AcuC</fullName>
    </recommendedName>
</protein>
<comment type="similarity">
    <text evidence="2">Belongs to the histone deacetylase family.</text>
</comment>
<evidence type="ECO:0000313" key="7">
    <source>
        <dbReference type="Proteomes" id="UP001431963"/>
    </source>
</evidence>
<keyword evidence="7" id="KW-1185">Reference proteome</keyword>
<dbReference type="PRINTS" id="PR01270">
    <property type="entry name" value="HDASUPER"/>
</dbReference>
<dbReference type="EMBL" id="JBALHR010000012">
    <property type="protein sequence ID" value="MEH7829727.1"/>
    <property type="molecule type" value="Genomic_DNA"/>
</dbReference>
<dbReference type="SUPFAM" id="SSF52768">
    <property type="entry name" value="Arginase/deacetylase"/>
    <property type="match status" value="1"/>
</dbReference>
<proteinExistence type="inferred from homology"/>
<dbReference type="InterPro" id="IPR037138">
    <property type="entry name" value="His_deacetylse_dom_sf"/>
</dbReference>
<accession>A0ABU8BYE3</accession>
<dbReference type="PANTHER" id="PTHR10625:SF10">
    <property type="entry name" value="HISTONE DEACETYLASE HDAC1"/>
    <property type="match status" value="1"/>
</dbReference>
<dbReference type="InterPro" id="IPR023696">
    <property type="entry name" value="Ureohydrolase_dom_sf"/>
</dbReference>
<dbReference type="InterPro" id="IPR000286">
    <property type="entry name" value="HDACs"/>
</dbReference>
<evidence type="ECO:0000256" key="3">
    <source>
        <dbReference type="ARBA" id="ARBA00020218"/>
    </source>
</evidence>
<keyword evidence="4" id="KW-0006">Acetoin catabolism</keyword>
<dbReference type="InterPro" id="IPR023801">
    <property type="entry name" value="His_deacetylse_dom"/>
</dbReference>
<dbReference type="RefSeq" id="WP_335424756.1">
    <property type="nucleotide sequence ID" value="NZ_JBALHR010000012.1"/>
</dbReference>
<evidence type="ECO:0000313" key="6">
    <source>
        <dbReference type="EMBL" id="MEH7829727.1"/>
    </source>
</evidence>
<sequence length="390" mass="41687">MTGPIFLGSDIYRGSSYGPRHPLRVPRVPVATDLCRALGWFGPGRYRNSPRAKPAALSLWHHPAYVAALQEAEALTRAGQPLPEEWRARFGLGTLSNPAYPEMFRRPATGAGGMLWAAEWLATRAAGAVHVPGAGTHHGLPDRAAGFCYLNDVVLGVKALQHLGLTRLAYIDIDAHHGDGVELAFAGQPDVLVISVHEEGRWPFTGALRDDAGGNAFNLPVPKGFNDTEMAAVLDRLILPRVAAHQPQAIVLQCGADGVEEDPLARLSLSNRAHLSVLKALRPLAPRLIVTGGGGYNPWTVGRLWAAIWGVLSGQELPDRLPPDAVAVLAALDWQGGGRPPPAPALLTTLVDAPRDGPLRPQIRDRLDRLALRPDPAHLAGTSRNPLPVG</sequence>
<dbReference type="PANTHER" id="PTHR10625">
    <property type="entry name" value="HISTONE DEACETYLASE HDAC1-RELATED"/>
    <property type="match status" value="1"/>
</dbReference>
<comment type="pathway">
    <text evidence="1">Ketone degradation; acetoin degradation.</text>
</comment>
<gene>
    <name evidence="6" type="ORF">V6590_16380</name>
</gene>
<dbReference type="CDD" id="cd09994">
    <property type="entry name" value="HDAC_AcuC_like"/>
    <property type="match status" value="1"/>
</dbReference>
<organism evidence="6 7">
    <name type="scientific">Gemmobacter denitrificans</name>
    <dbReference type="NCBI Taxonomy" id="3123040"/>
    <lineage>
        <taxon>Bacteria</taxon>
        <taxon>Pseudomonadati</taxon>
        <taxon>Pseudomonadota</taxon>
        <taxon>Alphaproteobacteria</taxon>
        <taxon>Rhodobacterales</taxon>
        <taxon>Paracoccaceae</taxon>
        <taxon>Gemmobacter</taxon>
    </lineage>
</organism>
<evidence type="ECO:0000259" key="5">
    <source>
        <dbReference type="Pfam" id="PF00850"/>
    </source>
</evidence>
<comment type="caution">
    <text evidence="6">The sequence shown here is derived from an EMBL/GenBank/DDBJ whole genome shotgun (WGS) entry which is preliminary data.</text>
</comment>
<evidence type="ECO:0000256" key="4">
    <source>
        <dbReference type="ARBA" id="ARBA00022627"/>
    </source>
</evidence>